<evidence type="ECO:0000256" key="4">
    <source>
        <dbReference type="ARBA" id="ARBA00083755"/>
    </source>
</evidence>
<proteinExistence type="inferred from homology"/>
<evidence type="ECO:0000256" key="3">
    <source>
        <dbReference type="ARBA" id="ARBA00023274"/>
    </source>
</evidence>
<keyword evidence="6" id="KW-1185">Reference proteome</keyword>
<dbReference type="GO" id="GO:1990904">
    <property type="term" value="C:ribonucleoprotein complex"/>
    <property type="evidence" value="ECO:0007669"/>
    <property type="project" value="UniProtKB-KW"/>
</dbReference>
<dbReference type="GO" id="GO:0005737">
    <property type="term" value="C:cytoplasm"/>
    <property type="evidence" value="ECO:0007669"/>
    <property type="project" value="UniProtKB-ARBA"/>
</dbReference>
<keyword evidence="3" id="KW-0687">Ribonucleoprotein</keyword>
<dbReference type="GO" id="GO:0005840">
    <property type="term" value="C:ribosome"/>
    <property type="evidence" value="ECO:0007669"/>
    <property type="project" value="UniProtKB-KW"/>
</dbReference>
<dbReference type="FunFam" id="1.10.287.1480:FF:000001">
    <property type="entry name" value="30S ribosomal protein S14"/>
    <property type="match status" value="1"/>
</dbReference>
<evidence type="ECO:0000313" key="6">
    <source>
        <dbReference type="Proteomes" id="UP001634394"/>
    </source>
</evidence>
<dbReference type="PANTHER" id="PTHR19836:SF19">
    <property type="entry name" value="SMALL RIBOSOMAL SUBUNIT PROTEIN US14M"/>
    <property type="match status" value="1"/>
</dbReference>
<evidence type="ECO:0000313" key="5">
    <source>
        <dbReference type="EMBL" id="KAL3889649.1"/>
    </source>
</evidence>
<comment type="similarity">
    <text evidence="1">Belongs to the universal ribosomal protein uS14 family.</text>
</comment>
<sequence>MMSLTVLNTVRSGLVQFIAKVTRMKSWSLLQQDASPLIQNTQIRTRYDHMMWRDLKRRKMSAEYFPTRMRLNAIRKNTILPKELQEIADKEIAALPRDSCPTRIHNRCIITSRPRAVRRPWRLARMVFRHHADYNYLSGVTRSSW</sequence>
<dbReference type="Pfam" id="PF00253">
    <property type="entry name" value="Ribosomal_S14"/>
    <property type="match status" value="1"/>
</dbReference>
<dbReference type="SUPFAM" id="SSF57716">
    <property type="entry name" value="Glucocorticoid receptor-like (DNA-binding domain)"/>
    <property type="match status" value="1"/>
</dbReference>
<name>A0ABD3XTV7_SINWO</name>
<accession>A0ABD3XTV7</accession>
<organism evidence="5 6">
    <name type="scientific">Sinanodonta woodiana</name>
    <name type="common">Chinese pond mussel</name>
    <name type="synonym">Anodonta woodiana</name>
    <dbReference type="NCBI Taxonomy" id="1069815"/>
    <lineage>
        <taxon>Eukaryota</taxon>
        <taxon>Metazoa</taxon>
        <taxon>Spiralia</taxon>
        <taxon>Lophotrochozoa</taxon>
        <taxon>Mollusca</taxon>
        <taxon>Bivalvia</taxon>
        <taxon>Autobranchia</taxon>
        <taxon>Heteroconchia</taxon>
        <taxon>Palaeoheterodonta</taxon>
        <taxon>Unionida</taxon>
        <taxon>Unionoidea</taxon>
        <taxon>Unionidae</taxon>
        <taxon>Unioninae</taxon>
        <taxon>Sinanodonta</taxon>
    </lineage>
</organism>
<dbReference type="AlphaFoldDB" id="A0ABD3XTV7"/>
<reference evidence="5 6" key="1">
    <citation type="submission" date="2024-11" db="EMBL/GenBank/DDBJ databases">
        <title>Chromosome-level genome assembly of the freshwater bivalve Anodonta woodiana.</title>
        <authorList>
            <person name="Chen X."/>
        </authorList>
    </citation>
    <scope>NUCLEOTIDE SEQUENCE [LARGE SCALE GENOMIC DNA]</scope>
    <source>
        <strain evidence="5">MN2024</strain>
        <tissue evidence="5">Gills</tissue>
    </source>
</reference>
<evidence type="ECO:0000256" key="1">
    <source>
        <dbReference type="ARBA" id="ARBA00009083"/>
    </source>
</evidence>
<comment type="caution">
    <text evidence="5">The sequence shown here is derived from an EMBL/GenBank/DDBJ whole genome shotgun (WGS) entry which is preliminary data.</text>
</comment>
<dbReference type="Gene3D" id="1.10.287.1480">
    <property type="match status" value="1"/>
</dbReference>
<gene>
    <name evidence="5" type="ORF">ACJMK2_001983</name>
</gene>
<protein>
    <recommendedName>
        <fullName evidence="4">28S ribosomal protein S14, mitochondrial</fullName>
    </recommendedName>
</protein>
<dbReference type="InterPro" id="IPR001209">
    <property type="entry name" value="Ribosomal_uS14"/>
</dbReference>
<dbReference type="PANTHER" id="PTHR19836">
    <property type="entry name" value="30S RIBOSOMAL PROTEIN S14"/>
    <property type="match status" value="1"/>
</dbReference>
<keyword evidence="2" id="KW-0689">Ribosomal protein</keyword>
<evidence type="ECO:0000256" key="2">
    <source>
        <dbReference type="ARBA" id="ARBA00022980"/>
    </source>
</evidence>
<dbReference type="Proteomes" id="UP001634394">
    <property type="component" value="Unassembled WGS sequence"/>
</dbReference>
<dbReference type="EMBL" id="JBJQND010000001">
    <property type="protein sequence ID" value="KAL3889649.1"/>
    <property type="molecule type" value="Genomic_DNA"/>
</dbReference>